<dbReference type="EMBL" id="CP025704">
    <property type="protein sequence ID" value="AUN97589.1"/>
    <property type="molecule type" value="Genomic_DNA"/>
</dbReference>
<evidence type="ECO:0000313" key="2">
    <source>
        <dbReference type="Proteomes" id="UP000235584"/>
    </source>
</evidence>
<sequence length="243" mass="27916">MFNHWKLIEKLNLIKSLKFSLKDADKSTMKSLNTITFLSLLSLGFLGVSRSYAEENAQEAGHEMIKNLHDVTTINQEVKAAGTLPAKCPGCAEKEPDLKVTLDKKSVDLGRPYYRRDNEPYVVFIKRTSETPAKVDLPFKNNYRTCAKTYFGSNPYNGSIIIDCLMYMTQYVDEEISLNLKNLPKLKAGEEDLIEVKFYKRDINSDKYRIEVKHFGEPSLKEEIDKKFWGDGYNVGFKEAEKK</sequence>
<evidence type="ECO:0000313" key="1">
    <source>
        <dbReference type="EMBL" id="AUN97589.1"/>
    </source>
</evidence>
<dbReference type="Proteomes" id="UP000235584">
    <property type="component" value="Chromosome"/>
</dbReference>
<name>A0A2K9NQ05_BACTC</name>
<dbReference type="KEGG" id="bsto:C0V70_05570"/>
<accession>A0A2K9NQ05</accession>
<proteinExistence type="predicted"/>
<gene>
    <name evidence="1" type="ORF">C0V70_05570</name>
</gene>
<dbReference type="AlphaFoldDB" id="A0A2K9NQ05"/>
<keyword evidence="2" id="KW-1185">Reference proteome</keyword>
<reference evidence="1 2" key="1">
    <citation type="submission" date="2018-01" db="EMBL/GenBank/DDBJ databases">
        <title>Complete genome sequence of Bacteriovorax stolpii DSM12778.</title>
        <authorList>
            <person name="Tang B."/>
            <person name="Chang J."/>
        </authorList>
    </citation>
    <scope>NUCLEOTIDE SEQUENCE [LARGE SCALE GENOMIC DNA]</scope>
    <source>
        <strain evidence="1 2">DSM 12778</strain>
    </source>
</reference>
<protein>
    <submittedName>
        <fullName evidence="1">Uncharacterized protein</fullName>
    </submittedName>
</protein>
<organism evidence="1 2">
    <name type="scientific">Bacteriovorax stolpii</name>
    <name type="common">Bdellovibrio stolpii</name>
    <dbReference type="NCBI Taxonomy" id="960"/>
    <lineage>
        <taxon>Bacteria</taxon>
        <taxon>Pseudomonadati</taxon>
        <taxon>Bdellovibrionota</taxon>
        <taxon>Bacteriovoracia</taxon>
        <taxon>Bacteriovoracales</taxon>
        <taxon>Bacteriovoracaceae</taxon>
        <taxon>Bacteriovorax</taxon>
    </lineage>
</organism>